<dbReference type="EMBL" id="CAUWAG010000010">
    <property type="protein sequence ID" value="CAJ2506692.1"/>
    <property type="molecule type" value="Genomic_DNA"/>
</dbReference>
<proteinExistence type="predicted"/>
<feature type="transmembrane region" description="Helical" evidence="6">
    <location>
        <begin position="125"/>
        <end position="149"/>
    </location>
</feature>
<accession>A0AAI8YJ68</accession>
<name>A0AAI8YJ68_9PEZI</name>
<dbReference type="GO" id="GO:0016020">
    <property type="term" value="C:membrane"/>
    <property type="evidence" value="ECO:0007669"/>
    <property type="project" value="UniProtKB-SubCell"/>
</dbReference>
<dbReference type="GO" id="GO:0071944">
    <property type="term" value="C:cell periphery"/>
    <property type="evidence" value="ECO:0007669"/>
    <property type="project" value="UniProtKB-ARBA"/>
</dbReference>
<feature type="compositionally biased region" description="Low complexity" evidence="5">
    <location>
        <begin position="92"/>
        <end position="119"/>
    </location>
</feature>
<keyword evidence="2 6" id="KW-0812">Transmembrane</keyword>
<evidence type="ECO:0000256" key="3">
    <source>
        <dbReference type="ARBA" id="ARBA00022989"/>
    </source>
</evidence>
<dbReference type="PANTHER" id="PTHR15549">
    <property type="entry name" value="PAIRED IMMUNOGLOBULIN-LIKE TYPE 2 RECEPTOR"/>
    <property type="match status" value="1"/>
</dbReference>
<comment type="caution">
    <text evidence="7">The sequence shown here is derived from an EMBL/GenBank/DDBJ whole genome shotgun (WGS) entry which is preliminary data.</text>
</comment>
<feature type="compositionally biased region" description="Low complexity" evidence="5">
    <location>
        <begin position="54"/>
        <end position="71"/>
    </location>
</feature>
<keyword evidence="8" id="KW-1185">Reference proteome</keyword>
<evidence type="ECO:0000256" key="6">
    <source>
        <dbReference type="SAM" id="Phobius"/>
    </source>
</evidence>
<reference evidence="7" key="1">
    <citation type="submission" date="2023-10" db="EMBL/GenBank/DDBJ databases">
        <authorList>
            <person name="Hackl T."/>
        </authorList>
    </citation>
    <scope>NUCLEOTIDE SEQUENCE</scope>
</reference>
<sequence>MTLSPGQISSSFLHTGIGSDSHTYDVFTYWSASAIAGGPVTTIEFESWNAQKTTESLSSTLSTGSPAIPSDTAPPTPSDTQGPTGISSLVSPTDPAATRTPGPTGSPRPSTSLTSTSSPGLSNGAIAGIAVASAVAGGLLGLAIAFLLFRRRKGTGRPVQYTSVEYAGPEKGSPSVSGADPLRLNEFLLDAKPDGEIGAELRSLAHLIQQHVENNYHLQPVSNSDMLIHSLTKLGLDQYPSMTANRLAALAMDPSTRYLAIQHVIATVTFASISMDGISPVSLLPPTVAVFYSMIPPTENYRGSRQAVEVALIRWRQLSAFLLHPHRSDRTPLVPSEDASTQQAQELAVALNTFLGAFAAGDREDRYEQENHLREVIVECVTLGYLLFSQPSEYRFRFDSGGRQNVIVVCPGLEKVSDEDGRRYPSTGHSIVAPMVENI</sequence>
<evidence type="ECO:0000313" key="7">
    <source>
        <dbReference type="EMBL" id="CAJ2506692.1"/>
    </source>
</evidence>
<dbReference type="Proteomes" id="UP001295740">
    <property type="component" value="Unassembled WGS sequence"/>
</dbReference>
<organism evidence="7 8">
    <name type="scientific">Anthostomella pinea</name>
    <dbReference type="NCBI Taxonomy" id="933095"/>
    <lineage>
        <taxon>Eukaryota</taxon>
        <taxon>Fungi</taxon>
        <taxon>Dikarya</taxon>
        <taxon>Ascomycota</taxon>
        <taxon>Pezizomycotina</taxon>
        <taxon>Sordariomycetes</taxon>
        <taxon>Xylariomycetidae</taxon>
        <taxon>Xylariales</taxon>
        <taxon>Xylariaceae</taxon>
        <taxon>Anthostomella</taxon>
    </lineage>
</organism>
<dbReference type="AlphaFoldDB" id="A0AAI8YJ68"/>
<evidence type="ECO:0000256" key="4">
    <source>
        <dbReference type="ARBA" id="ARBA00023136"/>
    </source>
</evidence>
<evidence type="ECO:0000313" key="8">
    <source>
        <dbReference type="Proteomes" id="UP001295740"/>
    </source>
</evidence>
<dbReference type="InterPro" id="IPR051694">
    <property type="entry name" value="Immunoregulatory_rcpt-like"/>
</dbReference>
<comment type="subcellular location">
    <subcellularLocation>
        <location evidence="1">Membrane</location>
        <topology evidence="1">Single-pass membrane protein</topology>
    </subcellularLocation>
</comment>
<keyword evidence="3 6" id="KW-1133">Transmembrane helix</keyword>
<keyword evidence="4 6" id="KW-0472">Membrane</keyword>
<evidence type="ECO:0000256" key="2">
    <source>
        <dbReference type="ARBA" id="ARBA00022692"/>
    </source>
</evidence>
<gene>
    <name evidence="7" type="ORF">KHLLAP_LOCUS7160</name>
</gene>
<feature type="region of interest" description="Disordered" evidence="5">
    <location>
        <begin position="54"/>
        <end position="119"/>
    </location>
</feature>
<protein>
    <submittedName>
        <fullName evidence="7">Uu.00g078780.m01.CDS01</fullName>
    </submittedName>
</protein>
<evidence type="ECO:0000256" key="5">
    <source>
        <dbReference type="SAM" id="MobiDB-lite"/>
    </source>
</evidence>
<feature type="compositionally biased region" description="Polar residues" evidence="5">
    <location>
        <begin position="81"/>
        <end position="91"/>
    </location>
</feature>
<evidence type="ECO:0000256" key="1">
    <source>
        <dbReference type="ARBA" id="ARBA00004167"/>
    </source>
</evidence>